<gene>
    <name evidence="2" type="ORF">PPNO1_LOCUS168</name>
</gene>
<keyword evidence="1" id="KW-0472">Membrane</keyword>
<evidence type="ECO:0000256" key="1">
    <source>
        <dbReference type="SAM" id="Phobius"/>
    </source>
</evidence>
<evidence type="ECO:0000313" key="3">
    <source>
        <dbReference type="Proteomes" id="UP000838763"/>
    </source>
</evidence>
<feature type="transmembrane region" description="Helical" evidence="1">
    <location>
        <begin position="131"/>
        <end position="149"/>
    </location>
</feature>
<dbReference type="EMBL" id="CALLCH030000001">
    <property type="protein sequence ID" value="CAI4210367.1"/>
    <property type="molecule type" value="Genomic_DNA"/>
</dbReference>
<keyword evidence="1" id="KW-1133">Transmembrane helix</keyword>
<keyword evidence="1" id="KW-0812">Transmembrane</keyword>
<evidence type="ECO:0000313" key="2">
    <source>
        <dbReference type="EMBL" id="CAI4210367.1"/>
    </source>
</evidence>
<comment type="caution">
    <text evidence="2">The sequence shown here is derived from an EMBL/GenBank/DDBJ whole genome shotgun (WGS) entry which is preliminary data.</text>
</comment>
<feature type="transmembrane region" description="Helical" evidence="1">
    <location>
        <begin position="32"/>
        <end position="52"/>
    </location>
</feature>
<proteinExistence type="predicted"/>
<keyword evidence="3" id="KW-1185">Reference proteome</keyword>
<sequence length="274" mass="28686">MSEVSLVVFLVTSLTAAVPATLTLFSSLVTSVLLPAALALALFLADLVSAVLASLESVLSLLFTSDVLLFPWHLLKALLRPFVSLLRLLLAPLTYPAAGIALCLGAVSAVFWNSRFVSRPDPVRLPPPALYTFFITGALVGLLAGVVLWRISRSISRLLGWLDDDERLLDAADDDAAPLAGKREPLDLPLLSPALEPVAVAEAGDRALHVATRDVDHRPHCGRTAAAAAAVPATVRAVSEGIGAVETRSRSVGALGSLAHRTSLGSGGRAARRS</sequence>
<dbReference type="AlphaFoldDB" id="A0A9P1M6S0"/>
<accession>A0A9P1M6S0</accession>
<name>A0A9P1M6S0_9PEZI</name>
<reference evidence="2" key="1">
    <citation type="submission" date="2022-11" db="EMBL/GenBank/DDBJ databases">
        <authorList>
            <person name="Scott C."/>
            <person name="Bruce N."/>
        </authorList>
    </citation>
    <scope>NUCLEOTIDE SEQUENCE</scope>
</reference>
<dbReference type="Proteomes" id="UP000838763">
    <property type="component" value="Unassembled WGS sequence"/>
</dbReference>
<feature type="transmembrane region" description="Helical" evidence="1">
    <location>
        <begin position="6"/>
        <end position="25"/>
    </location>
</feature>
<protein>
    <submittedName>
        <fullName evidence="2">Uncharacterized protein</fullName>
    </submittedName>
</protein>
<feature type="transmembrane region" description="Helical" evidence="1">
    <location>
        <begin position="87"/>
        <end position="111"/>
    </location>
</feature>
<organism evidence="2 3">
    <name type="scientific">Parascedosporium putredinis</name>
    <dbReference type="NCBI Taxonomy" id="1442378"/>
    <lineage>
        <taxon>Eukaryota</taxon>
        <taxon>Fungi</taxon>
        <taxon>Dikarya</taxon>
        <taxon>Ascomycota</taxon>
        <taxon>Pezizomycotina</taxon>
        <taxon>Sordariomycetes</taxon>
        <taxon>Hypocreomycetidae</taxon>
        <taxon>Microascales</taxon>
        <taxon>Microascaceae</taxon>
        <taxon>Parascedosporium</taxon>
    </lineage>
</organism>